<evidence type="ECO:0000256" key="7">
    <source>
        <dbReference type="ARBA" id="ARBA00023006"/>
    </source>
</evidence>
<evidence type="ECO:0000256" key="14">
    <source>
        <dbReference type="SAM" id="MobiDB-lite"/>
    </source>
</evidence>
<evidence type="ECO:0000256" key="15">
    <source>
        <dbReference type="SAM" id="SignalP"/>
    </source>
</evidence>
<gene>
    <name evidence="16" type="primary">MPUL0C00580</name>
    <name evidence="16" type="ORF">METSCH_C00580</name>
</gene>
<keyword evidence="13" id="KW-0175">Coiled coil</keyword>
<evidence type="ECO:0000256" key="4">
    <source>
        <dbReference type="ARBA" id="ARBA00018070"/>
    </source>
</evidence>
<dbReference type="GO" id="GO:0061723">
    <property type="term" value="P:glycophagy"/>
    <property type="evidence" value="ECO:0007669"/>
    <property type="project" value="TreeGrafter"/>
</dbReference>
<keyword evidence="8" id="KW-0445">Lipid transport</keyword>
<keyword evidence="17" id="KW-1185">Reference proteome</keyword>
<evidence type="ECO:0000256" key="11">
    <source>
        <dbReference type="ARBA" id="ARBA00024615"/>
    </source>
</evidence>
<evidence type="ECO:0000256" key="13">
    <source>
        <dbReference type="SAM" id="Coils"/>
    </source>
</evidence>
<dbReference type="PANTHER" id="PTHR13190:SF1">
    <property type="entry name" value="AUTOPHAGY-RELATED 2, ISOFORM A"/>
    <property type="match status" value="1"/>
</dbReference>
<evidence type="ECO:0000256" key="1">
    <source>
        <dbReference type="ARBA" id="ARBA00004406"/>
    </source>
</evidence>
<keyword evidence="9" id="KW-0472">Membrane</keyword>
<dbReference type="GO" id="GO:0005789">
    <property type="term" value="C:endoplasmic reticulum membrane"/>
    <property type="evidence" value="ECO:0007669"/>
    <property type="project" value="UniProtKB-SubCell"/>
</dbReference>
<dbReference type="EMBL" id="CP034458">
    <property type="protein sequence ID" value="QBM88095.1"/>
    <property type="molecule type" value="Genomic_DNA"/>
</dbReference>
<dbReference type="PANTHER" id="PTHR13190">
    <property type="entry name" value="AUTOPHAGY-RELATED 2, ISOFORM A"/>
    <property type="match status" value="1"/>
</dbReference>
<evidence type="ECO:0000256" key="3">
    <source>
        <dbReference type="ARBA" id="ARBA00009714"/>
    </source>
</evidence>
<keyword evidence="6" id="KW-0256">Endoplasmic reticulum</keyword>
<dbReference type="GO" id="GO:0061908">
    <property type="term" value="C:phagophore"/>
    <property type="evidence" value="ECO:0007669"/>
    <property type="project" value="TreeGrafter"/>
</dbReference>
<keyword evidence="15" id="KW-0732">Signal</keyword>
<evidence type="ECO:0000256" key="6">
    <source>
        <dbReference type="ARBA" id="ARBA00022824"/>
    </source>
</evidence>
<accession>A0A4P6XNA7</accession>
<evidence type="ECO:0000256" key="2">
    <source>
        <dbReference type="ARBA" id="ARBA00004623"/>
    </source>
</evidence>
<evidence type="ECO:0000313" key="16">
    <source>
        <dbReference type="EMBL" id="QBM88095.1"/>
    </source>
</evidence>
<protein>
    <recommendedName>
        <fullName evidence="4">Autophagy-related protein 2</fullName>
    </recommendedName>
</protein>
<feature type="compositionally biased region" description="Low complexity" evidence="14">
    <location>
        <begin position="257"/>
        <end position="269"/>
    </location>
</feature>
<dbReference type="GO" id="GO:0061709">
    <property type="term" value="P:reticulophagy"/>
    <property type="evidence" value="ECO:0007669"/>
    <property type="project" value="TreeGrafter"/>
</dbReference>
<comment type="similarity">
    <text evidence="3">Belongs to the ATG2 family.</text>
</comment>
<proteinExistence type="inferred from homology"/>
<evidence type="ECO:0000256" key="8">
    <source>
        <dbReference type="ARBA" id="ARBA00023055"/>
    </source>
</evidence>
<feature type="compositionally biased region" description="Basic residues" evidence="14">
    <location>
        <begin position="382"/>
        <end position="391"/>
    </location>
</feature>
<dbReference type="GO" id="GO:0043495">
    <property type="term" value="F:protein-membrane adaptor activity"/>
    <property type="evidence" value="ECO:0007669"/>
    <property type="project" value="TreeGrafter"/>
</dbReference>
<dbReference type="GO" id="GO:0000045">
    <property type="term" value="P:autophagosome assembly"/>
    <property type="evidence" value="ECO:0007669"/>
    <property type="project" value="TreeGrafter"/>
</dbReference>
<feature type="compositionally biased region" description="Polar residues" evidence="14">
    <location>
        <begin position="392"/>
        <end position="405"/>
    </location>
</feature>
<keyword evidence="7" id="KW-0072">Autophagy</keyword>
<feature type="compositionally biased region" description="Polar residues" evidence="14">
    <location>
        <begin position="149"/>
        <end position="160"/>
    </location>
</feature>
<organism evidence="16 17">
    <name type="scientific">Metschnikowia aff. pulcherrima</name>
    <dbReference type="NCBI Taxonomy" id="2163413"/>
    <lineage>
        <taxon>Eukaryota</taxon>
        <taxon>Fungi</taxon>
        <taxon>Dikarya</taxon>
        <taxon>Ascomycota</taxon>
        <taxon>Saccharomycotina</taxon>
        <taxon>Pichiomycetes</taxon>
        <taxon>Metschnikowiaceae</taxon>
        <taxon>Metschnikowia</taxon>
    </lineage>
</organism>
<reference evidence="17" key="1">
    <citation type="submission" date="2019-03" db="EMBL/GenBank/DDBJ databases">
        <title>Snf2 controls pulcherriminic acid biosynthesis and connects pigmentation and antifungal activity of the yeast Metschnikowia pulcherrima.</title>
        <authorList>
            <person name="Gore-Lloyd D."/>
            <person name="Sumann I."/>
            <person name="Brachmann A.O."/>
            <person name="Schneeberger K."/>
            <person name="Ortiz-Merino R.A."/>
            <person name="Moreno-Beltran M."/>
            <person name="Schlaefli M."/>
            <person name="Kirner P."/>
            <person name="Santos Kron A."/>
            <person name="Wolfe K.H."/>
            <person name="Piel J."/>
            <person name="Ahrens C.H."/>
            <person name="Henk D."/>
            <person name="Freimoser F.M."/>
        </authorList>
    </citation>
    <scope>NUCLEOTIDE SEQUENCE [LARGE SCALE GENOMIC DNA]</scope>
    <source>
        <strain evidence="17">APC 1.2</strain>
    </source>
</reference>
<dbReference type="GO" id="GO:0000422">
    <property type="term" value="P:autophagy of mitochondrion"/>
    <property type="evidence" value="ECO:0007669"/>
    <property type="project" value="TreeGrafter"/>
</dbReference>
<sequence>MYSNWIPQNIQKRVFLFILQQLLLFSGIELPNLGEVLYNNIHLRDVAIDPEKVTKLPGLRLRHGNLRSVLLRGSVKDGARLEIDGVDLVLAPSIDNLRQDIENAQALLAQSSADLTLTILLDSPELSGESGEFSADLSGSAAKPGADSDGSQSNPQTPLEQPQMAASPALDTKPPSSLGGVMSKAIDIALLKLQVRVTNISVKIIVEPADLLFEIDEIVFLYKSGIKLLSVKGVKVSVGRPFLEAGIRGHTSSNRASGENTESSNGGSSSEEEFSDDNADDESLNNSMLFTHEEASSIYMSAATGFAKEEKVKSGSMPQKEPPVMLLYIDGVDILFQNISPLSSVRVDIHTINVAAVPLLPSISLVLNSLLKLFKLSTHQLRKKNSSKKQGQRTSPGSNQVPHMSSDNEDPGSAVLEKFHIGKLEVSLTSALETLGQFSSFQNDVSIVACNFTMRLKDESLSYGGLESLEVLRYVDSNKSQVFYFDSSTKSKSPEANSQKGDAAMFTPPPVPRKADLRFEYSTFRKQNETRASELTLLVSRPGVLRLDPQTLRYFMNASLWILAINDNLDNLIKSMQQFETVLVSLLGVSSKRATPSQFSNQVILQTSSFDLALQLSADTLLQALILPISYDKIQDHLNVPRVTVGVKTNNTTNNLLTASDIRFRITPLTFDSFHYSAAGASPRKARMQSPQSCVINEITGSVEISVVLSVIRDLKTFVSDFQAVDDVNCLDKADLDQSGEPRHHLKVNHLMSSIHLSQKRFKRLNSAKIILGDVLSLGLSMRLLVPRLKFSLREESGAFGSLELTMEDIEVLRTNSGLRGHVMTVAVKRRIVDEFLISRFSIESQRFPMIQFCKMASGKALFEVVNRDFHVDFYANWLKLLSAAKEQSCISPTKEHVERIKGQEKDLMIRIVYHDIALGIVPGRLPSKLCVALETGSLEVNLNTDQFGIKSSFRNLKFLLIDEAKIIKAENISETSATLCSRLLSAGYVEVGRLNLLHVGVTIASEDEFLQSKYLPFAKEVSMVETKINIDNMCFDLCADSAHTLLQTLSDMKEPVLFKDEEKFKIHMSKGFVFPPDVLCDFEDEDVVAEAESTNAPNPETNGFCVVDEYYSKRTPKDELSGRMSTVDLNDSSLASKQGSSLQLVESHFIQKENTVPRTILQFSLALNLKLVEVFFHDGYDWKLTRKSIKRAVKSLEEQSKRPKDSVTDDMLHFAQQEAFREDQFEKSDVEGLGSECEGHPSADDPSDFKVSQTLFQSIHIETAKNVDASNLIEIINAQVRGNDAVKDTEAHTNVQVDKTFKDLKLKRSNDHKLSAECKNLSVDVRSFPIENESPRDLMSVSRPQLVSKVDVRLDTIDVKDNVQSSTWNRMLTYMNALGERETGTDMLSLSITNVRPDSQMPFTEAVIALKILPLRLFVDQDTLGFVMRFFGFRDSRFALPVDELLYVQKLTIEPIRVKFDYKPKSIDFAGIRSGNNAELANFFILDGSDLRLKKAVIYGAHGFPKVGRALGQVYGPYIQKHQLSGLLAGLAPIKSIINVGNGVRDLVTIPVKEYKRDGRLLHGLQKGSLSFAKVTTNELLRLGVKLASGAQVVLENLEEYFGGEGASARRPKKRSSVGKPKLPRRKISEKRNLLESSQILRSSVAVDTDRYLRPMLYIHSAIDEEELDSELGHLQSSILVFNDASDPDDNYDSLSEDTEVKVTSLYSNQPANPKEGLKSAFKSMGKNLRDSKHKIRELKRELKSAESVQDQLISVAKSSPVIVIRPLIGGTEAMMKTLMGLSNGIDSRSLQESHDKYRIDKE</sequence>
<dbReference type="InterPro" id="IPR026849">
    <property type="entry name" value="ATG2"/>
</dbReference>
<evidence type="ECO:0000256" key="9">
    <source>
        <dbReference type="ARBA" id="ARBA00023136"/>
    </source>
</evidence>
<feature type="region of interest" description="Disordered" evidence="14">
    <location>
        <begin position="248"/>
        <end position="279"/>
    </location>
</feature>
<keyword evidence="5" id="KW-0813">Transport</keyword>
<dbReference type="GO" id="GO:0034045">
    <property type="term" value="C:phagophore assembly site membrane"/>
    <property type="evidence" value="ECO:0007669"/>
    <property type="project" value="UniProtKB-SubCell"/>
</dbReference>
<feature type="compositionally biased region" description="Acidic residues" evidence="14">
    <location>
        <begin position="270"/>
        <end position="279"/>
    </location>
</feature>
<dbReference type="GO" id="GO:0006869">
    <property type="term" value="P:lipid transport"/>
    <property type="evidence" value="ECO:0007669"/>
    <property type="project" value="UniProtKB-KW"/>
</dbReference>
<dbReference type="GO" id="GO:0032266">
    <property type="term" value="F:phosphatidylinositol-3-phosphate binding"/>
    <property type="evidence" value="ECO:0007669"/>
    <property type="project" value="TreeGrafter"/>
</dbReference>
<dbReference type="Proteomes" id="UP000292447">
    <property type="component" value="Chromosome III"/>
</dbReference>
<evidence type="ECO:0000313" key="17">
    <source>
        <dbReference type="Proteomes" id="UP000292447"/>
    </source>
</evidence>
<comment type="subcellular location">
    <subcellularLocation>
        <location evidence="1">Endoplasmic reticulum membrane</location>
        <topology evidence="1">Peripheral membrane protein</topology>
    </subcellularLocation>
    <subcellularLocation>
        <location evidence="2">Preautophagosomal structure membrane</location>
        <topology evidence="2">Peripheral membrane protein</topology>
    </subcellularLocation>
</comment>
<feature type="coiled-coil region" evidence="13">
    <location>
        <begin position="1723"/>
        <end position="1757"/>
    </location>
</feature>
<feature type="region of interest" description="Disordered" evidence="14">
    <location>
        <begin position="382"/>
        <end position="412"/>
    </location>
</feature>
<dbReference type="Pfam" id="PF13329">
    <property type="entry name" value="ATG2_CAD"/>
    <property type="match status" value="1"/>
</dbReference>
<feature type="compositionally biased region" description="Basic residues" evidence="14">
    <location>
        <begin position="1611"/>
        <end position="1628"/>
    </location>
</feature>
<feature type="chain" id="PRO_5020989104" description="Autophagy-related protein 2" evidence="15">
    <location>
        <begin position="35"/>
        <end position="1804"/>
    </location>
</feature>
<comment type="catalytic activity">
    <reaction evidence="11">
        <text>a 1,2-diacyl-sn-glycero-3-phosphoethanolamine(in) = a 1,2-diacyl-sn-glycero-3-phosphoethanolamine(out)</text>
        <dbReference type="Rhea" id="RHEA:38895"/>
        <dbReference type="ChEBI" id="CHEBI:64612"/>
    </reaction>
</comment>
<evidence type="ECO:0000256" key="12">
    <source>
        <dbReference type="ARBA" id="ARBA00024631"/>
    </source>
</evidence>
<comment type="catalytic activity">
    <reaction evidence="10">
        <text>a 1,2-diacyl-sn-glycero-3-phospho-L-serine(in) = a 1,2-diacyl-sn-glycero-3-phospho-L-serine(out)</text>
        <dbReference type="Rhea" id="RHEA:38663"/>
        <dbReference type="ChEBI" id="CHEBI:57262"/>
    </reaction>
</comment>
<evidence type="ECO:0000256" key="10">
    <source>
        <dbReference type="ARBA" id="ARBA00024479"/>
    </source>
</evidence>
<feature type="region of interest" description="Disordered" evidence="14">
    <location>
        <begin position="130"/>
        <end position="176"/>
    </location>
</feature>
<feature type="region of interest" description="Disordered" evidence="14">
    <location>
        <begin position="1607"/>
        <end position="1628"/>
    </location>
</feature>
<feature type="signal peptide" evidence="15">
    <location>
        <begin position="1"/>
        <end position="34"/>
    </location>
</feature>
<comment type="catalytic activity">
    <reaction evidence="12">
        <text>a 1,2-diacyl-sn-glycero-3-phosphocholine(in) = a 1,2-diacyl-sn-glycero-3-phosphocholine(out)</text>
        <dbReference type="Rhea" id="RHEA:38571"/>
        <dbReference type="ChEBI" id="CHEBI:57643"/>
    </reaction>
</comment>
<name>A0A4P6XNA7_9ASCO</name>
<dbReference type="GO" id="GO:0034727">
    <property type="term" value="P:piecemeal microautophagy of the nucleus"/>
    <property type="evidence" value="ECO:0007669"/>
    <property type="project" value="TreeGrafter"/>
</dbReference>
<evidence type="ECO:0000256" key="5">
    <source>
        <dbReference type="ARBA" id="ARBA00022448"/>
    </source>
</evidence>
<dbReference type="STRING" id="2163413.A0A4P6XNA7"/>